<proteinExistence type="predicted"/>
<protein>
    <submittedName>
        <fullName evidence="1">Uncharacterized protein</fullName>
    </submittedName>
</protein>
<dbReference type="Proteomes" id="UP001732700">
    <property type="component" value="Chromosome 4D"/>
</dbReference>
<reference evidence="1" key="2">
    <citation type="submission" date="2025-09" db="UniProtKB">
        <authorList>
            <consortium name="EnsemblPlants"/>
        </authorList>
    </citation>
    <scope>IDENTIFICATION</scope>
</reference>
<reference evidence="1" key="1">
    <citation type="submission" date="2021-05" db="EMBL/GenBank/DDBJ databases">
        <authorList>
            <person name="Scholz U."/>
            <person name="Mascher M."/>
            <person name="Fiebig A."/>
        </authorList>
    </citation>
    <scope>NUCLEOTIDE SEQUENCE [LARGE SCALE GENOMIC DNA]</scope>
</reference>
<evidence type="ECO:0000313" key="2">
    <source>
        <dbReference type="Proteomes" id="UP001732700"/>
    </source>
</evidence>
<accession>A0ACD5X5P2</accession>
<sequence length="373" mass="40379">MRNQKSRAQECKVDPHIDLIPGMPHDVAVDCLARVPHLSFRSMRGVCRGWRAAPVAPDFALARADAGANEDLVYLLQFGLPKDDADASALEEGAALPAGRQAYGLSVYNVTTGEWRRERAAPPVPMFAQCAAVGGRLAVLGGWDTKTFEPVADVHVLDAATGVWRRGAPMRSARSFFACAEAGGKIYVAGGHDKNKNALKTAEEYDAGADEWSPLPDMSEERDECDGMATVAGDRFLAISGYRTGRQGGFERDAEWFDPKARVWRRLERVRAPPSAAHVVVRGRVWCIEGTAMIEYRGERREWREVGPAPPGLKAGTARAVAVGGGERVVVTGAIASGGHALWVFDVKTKIWTVVRPPPQFGGFVFSVGSVRV</sequence>
<organism evidence="1 2">
    <name type="scientific">Avena sativa</name>
    <name type="common">Oat</name>
    <dbReference type="NCBI Taxonomy" id="4498"/>
    <lineage>
        <taxon>Eukaryota</taxon>
        <taxon>Viridiplantae</taxon>
        <taxon>Streptophyta</taxon>
        <taxon>Embryophyta</taxon>
        <taxon>Tracheophyta</taxon>
        <taxon>Spermatophyta</taxon>
        <taxon>Magnoliopsida</taxon>
        <taxon>Liliopsida</taxon>
        <taxon>Poales</taxon>
        <taxon>Poaceae</taxon>
        <taxon>BOP clade</taxon>
        <taxon>Pooideae</taxon>
        <taxon>Poodae</taxon>
        <taxon>Poeae</taxon>
        <taxon>Poeae Chloroplast Group 1 (Aveneae type)</taxon>
        <taxon>Aveninae</taxon>
        <taxon>Avena</taxon>
    </lineage>
</organism>
<evidence type="ECO:0000313" key="1">
    <source>
        <dbReference type="EnsemblPlants" id="AVESA.00010b.r2.4DG0738430.1.CDS.1"/>
    </source>
</evidence>
<keyword evidence="2" id="KW-1185">Reference proteome</keyword>
<dbReference type="EnsemblPlants" id="AVESA.00010b.r2.4DG0738430.1">
    <property type="protein sequence ID" value="AVESA.00010b.r2.4DG0738430.1.CDS.1"/>
    <property type="gene ID" value="AVESA.00010b.r2.4DG0738430"/>
</dbReference>
<name>A0ACD5X5P2_AVESA</name>